<accession>A0ACC7LRT5</accession>
<comment type="caution">
    <text evidence="1">The sequence shown here is derived from an EMBL/GenBank/DDBJ whole genome shotgun (WGS) entry which is preliminary data.</text>
</comment>
<organism evidence="1 2">
    <name type="scientific">Meishania litoralis</name>
    <dbReference type="NCBI Taxonomy" id="3434685"/>
    <lineage>
        <taxon>Bacteria</taxon>
        <taxon>Pseudomonadati</taxon>
        <taxon>Bacteroidota</taxon>
        <taxon>Flavobacteriia</taxon>
        <taxon>Flavobacteriales</taxon>
        <taxon>Flavobacteriaceae</taxon>
        <taxon>Meishania</taxon>
    </lineage>
</organism>
<evidence type="ECO:0000313" key="2">
    <source>
        <dbReference type="Proteomes" id="UP001595191"/>
    </source>
</evidence>
<name>A0ACC7LRT5_9FLAO</name>
<proteinExistence type="predicted"/>
<keyword evidence="2" id="KW-1185">Reference proteome</keyword>
<reference evidence="1" key="1">
    <citation type="submission" date="2024-09" db="EMBL/GenBank/DDBJ databases">
        <authorList>
            <person name="Liu J."/>
        </authorList>
    </citation>
    <scope>NUCLEOTIDE SEQUENCE</scope>
    <source>
        <strain evidence="1">NBU2967</strain>
    </source>
</reference>
<sequence length="225" mass="25944">MKKYLLTIVLLMCITIACKEEKNETAAAQKELTLLEKIAFANGYENWKNVSELKFTFNVDRDTSHFERSWSWKPKSNDVIMVSATDTVSYNRKQMDSIAENANSSFINDKYWLLAPINILWDENNITQEHLSGAEAPISKKPLQKLTVVYGNEGGYTPGDAYDFYFGNDYIVQEWVFRRANQAEPSMVTSWEDYVEKGGLKIAQMHKMPEANFKLYFTNIEVVTD</sequence>
<evidence type="ECO:0000313" key="1">
    <source>
        <dbReference type="EMBL" id="MFH6604727.1"/>
    </source>
</evidence>
<dbReference type="Proteomes" id="UP001595191">
    <property type="component" value="Unassembled WGS sequence"/>
</dbReference>
<gene>
    <name evidence="1" type="ORF">ACEZ3G_14655</name>
</gene>
<protein>
    <submittedName>
        <fullName evidence="1">Uncharacterized protein</fullName>
    </submittedName>
</protein>
<dbReference type="EMBL" id="JBHFPV010000004">
    <property type="protein sequence ID" value="MFH6604727.1"/>
    <property type="molecule type" value="Genomic_DNA"/>
</dbReference>